<dbReference type="CDD" id="cd00200">
    <property type="entry name" value="WD40"/>
    <property type="match status" value="1"/>
</dbReference>
<dbReference type="EMBL" id="KQ947432">
    <property type="protein sequence ID" value="KUJ09495.1"/>
    <property type="molecule type" value="Genomic_DNA"/>
</dbReference>
<dbReference type="GO" id="GO:0010992">
    <property type="term" value="P:ubiquitin recycling"/>
    <property type="evidence" value="ECO:0007669"/>
    <property type="project" value="TreeGrafter"/>
</dbReference>
<evidence type="ECO:0000256" key="5">
    <source>
        <dbReference type="PROSITE-ProRule" id="PRU00221"/>
    </source>
</evidence>
<evidence type="ECO:0000313" key="8">
    <source>
        <dbReference type="EMBL" id="KUJ09495.1"/>
    </source>
</evidence>
<dbReference type="InterPro" id="IPR001680">
    <property type="entry name" value="WD40_rpt"/>
</dbReference>
<dbReference type="FunFam" id="3.10.20.870:FF:000003">
    <property type="entry name" value="Polyubiquitin binding (Doa1 Ufd3) protein"/>
    <property type="match status" value="1"/>
</dbReference>
<gene>
    <name evidence="8" type="ORF">LY89DRAFT_628664</name>
</gene>
<name>A0A132BAQ2_MOLSC</name>
<evidence type="ECO:0000256" key="2">
    <source>
        <dbReference type="ARBA" id="ARBA00022490"/>
    </source>
</evidence>
<dbReference type="GO" id="GO:0005737">
    <property type="term" value="C:cytoplasm"/>
    <property type="evidence" value="ECO:0007669"/>
    <property type="project" value="UniProtKB-SubCell"/>
</dbReference>
<dbReference type="Gene3D" id="2.130.10.10">
    <property type="entry name" value="YVTN repeat-like/Quinoprotein amine dehydrogenase"/>
    <property type="match status" value="1"/>
</dbReference>
<dbReference type="STRING" id="149040.A0A132BAQ2"/>
<keyword evidence="9" id="KW-1185">Reference proteome</keyword>
<dbReference type="PANTHER" id="PTHR19849">
    <property type="entry name" value="PHOSPHOLIPASE A-2-ACTIVATING PROTEIN"/>
    <property type="match status" value="1"/>
</dbReference>
<feature type="repeat" description="WD" evidence="5">
    <location>
        <begin position="232"/>
        <end position="263"/>
    </location>
</feature>
<protein>
    <submittedName>
        <fullName evidence="8">Putative polyubiquitin binding protein</fullName>
    </submittedName>
</protein>
<dbReference type="PRINTS" id="PR00320">
    <property type="entry name" value="GPROTEINBRPT"/>
</dbReference>
<dbReference type="PROSITE" id="PS50294">
    <property type="entry name" value="WD_REPEATS_REGION"/>
    <property type="match status" value="3"/>
</dbReference>
<dbReference type="Pfam" id="PF09070">
    <property type="entry name" value="PFU"/>
    <property type="match status" value="1"/>
</dbReference>
<keyword evidence="3 5" id="KW-0853">WD repeat</keyword>
<dbReference type="InterPro" id="IPR038122">
    <property type="entry name" value="PFU_sf"/>
</dbReference>
<dbReference type="Gene3D" id="1.25.10.10">
    <property type="entry name" value="Leucine-rich Repeat Variant"/>
    <property type="match status" value="1"/>
</dbReference>
<feature type="repeat" description="WD" evidence="5">
    <location>
        <begin position="10"/>
        <end position="50"/>
    </location>
</feature>
<dbReference type="SUPFAM" id="SSF50978">
    <property type="entry name" value="WD40 repeat-like"/>
    <property type="match status" value="1"/>
</dbReference>
<dbReference type="Gene3D" id="3.10.20.870">
    <property type="entry name" value="PFU (PLAA family ubiquitin binding), C-terminal domain"/>
    <property type="match status" value="1"/>
</dbReference>
<dbReference type="InterPro" id="IPR020472">
    <property type="entry name" value="WD40_PAC1"/>
</dbReference>
<dbReference type="GeneID" id="28820913"/>
<dbReference type="PANTHER" id="PTHR19849:SF0">
    <property type="entry name" value="PHOSPHOLIPASE A-2-ACTIVATING PROTEIN"/>
    <property type="match status" value="1"/>
</dbReference>
<dbReference type="PROSITE" id="PS51396">
    <property type="entry name" value="PUL"/>
    <property type="match status" value="1"/>
</dbReference>
<dbReference type="GO" id="GO:0005634">
    <property type="term" value="C:nucleus"/>
    <property type="evidence" value="ECO:0007669"/>
    <property type="project" value="TreeGrafter"/>
</dbReference>
<dbReference type="InParanoid" id="A0A132BAQ2"/>
<dbReference type="InterPro" id="IPR036322">
    <property type="entry name" value="WD40_repeat_dom_sf"/>
</dbReference>
<keyword evidence="2" id="KW-0963">Cytoplasm</keyword>
<dbReference type="OrthoDB" id="10265988at2759"/>
<dbReference type="RefSeq" id="XP_018063850.1">
    <property type="nucleotide sequence ID" value="XM_018211187.1"/>
</dbReference>
<dbReference type="InterPro" id="IPR013535">
    <property type="entry name" value="PUL_dom"/>
</dbReference>
<feature type="domain" description="PUL" evidence="7">
    <location>
        <begin position="495"/>
        <end position="769"/>
    </location>
</feature>
<evidence type="ECO:0000313" key="9">
    <source>
        <dbReference type="Proteomes" id="UP000070700"/>
    </source>
</evidence>
<evidence type="ECO:0000256" key="4">
    <source>
        <dbReference type="ARBA" id="ARBA00022737"/>
    </source>
</evidence>
<feature type="domain" description="PFU" evidence="6">
    <location>
        <begin position="370"/>
        <end position="466"/>
    </location>
</feature>
<organism evidence="8 9">
    <name type="scientific">Mollisia scopiformis</name>
    <name type="common">Conifer needle endophyte fungus</name>
    <name type="synonym">Phialocephala scopiformis</name>
    <dbReference type="NCBI Taxonomy" id="149040"/>
    <lineage>
        <taxon>Eukaryota</taxon>
        <taxon>Fungi</taxon>
        <taxon>Dikarya</taxon>
        <taxon>Ascomycota</taxon>
        <taxon>Pezizomycotina</taxon>
        <taxon>Leotiomycetes</taxon>
        <taxon>Helotiales</taxon>
        <taxon>Mollisiaceae</taxon>
        <taxon>Mollisia</taxon>
    </lineage>
</organism>
<dbReference type="FunCoup" id="A0A132BAQ2">
    <property type="interactions" value="1431"/>
</dbReference>
<evidence type="ECO:0000259" key="7">
    <source>
        <dbReference type="PROSITE" id="PS51396"/>
    </source>
</evidence>
<dbReference type="Pfam" id="PF08324">
    <property type="entry name" value="PUL"/>
    <property type="match status" value="1"/>
</dbReference>
<reference evidence="8 9" key="1">
    <citation type="submission" date="2015-10" db="EMBL/GenBank/DDBJ databases">
        <title>Full genome of DAOMC 229536 Phialocephala scopiformis, a fungal endophyte of spruce producing the potent anti-insectan compound rugulosin.</title>
        <authorList>
            <consortium name="DOE Joint Genome Institute"/>
            <person name="Walker A.K."/>
            <person name="Frasz S.L."/>
            <person name="Seifert K.A."/>
            <person name="Miller J.D."/>
            <person name="Mondo S.J."/>
            <person name="Labutti K."/>
            <person name="Lipzen A."/>
            <person name="Dockter R."/>
            <person name="Kennedy M."/>
            <person name="Grigoriev I.V."/>
            <person name="Spatafora J.W."/>
        </authorList>
    </citation>
    <scope>NUCLEOTIDE SEQUENCE [LARGE SCALE GENOMIC DNA]</scope>
    <source>
        <strain evidence="8 9">CBS 120377</strain>
    </source>
</reference>
<dbReference type="InterPro" id="IPR011989">
    <property type="entry name" value="ARM-like"/>
</dbReference>
<evidence type="ECO:0000256" key="3">
    <source>
        <dbReference type="ARBA" id="ARBA00022574"/>
    </source>
</evidence>
<dbReference type="Pfam" id="PF00400">
    <property type="entry name" value="WD40"/>
    <property type="match status" value="4"/>
</dbReference>
<comment type="subcellular location">
    <subcellularLocation>
        <location evidence="1">Cytoplasm</location>
    </subcellularLocation>
</comment>
<proteinExistence type="predicted"/>
<dbReference type="SMART" id="SM00320">
    <property type="entry name" value="WD40"/>
    <property type="match status" value="6"/>
</dbReference>
<feature type="repeat" description="WD" evidence="5">
    <location>
        <begin position="105"/>
        <end position="136"/>
    </location>
</feature>
<evidence type="ECO:0000256" key="1">
    <source>
        <dbReference type="ARBA" id="ARBA00004496"/>
    </source>
</evidence>
<dbReference type="FunFam" id="2.130.10.10:FF:000236">
    <property type="entry name" value="Polyubiquitin binding protein (Doa1/Ufd3)"/>
    <property type="match status" value="1"/>
</dbReference>
<dbReference type="KEGG" id="psco:LY89DRAFT_628664"/>
<dbReference type="InterPro" id="IPR015155">
    <property type="entry name" value="PFU"/>
</dbReference>
<dbReference type="PROSITE" id="PS50082">
    <property type="entry name" value="WD_REPEATS_2"/>
    <property type="match status" value="3"/>
</dbReference>
<sequence length="771" mass="83382">MAAYKLSASLSGHDDDVRGVAFPTSKAVLSASRDGTVRLWKLTSENHPVYDDTISSHAGAWMNTVAYLPPNAEYPEGLIVSSGKDVVIDVRQPSRAAEDNAEALLLGHSRDVCALDIDQEGKYIVSGSWDHDARIWPIGKWESDIVLRGHEGTVWAVLAYDPEKIITGCADQKIRLFHKSGKLLNTFQASRGPIRALCRVPKGHPSGADFASADNEGIIRLWSISGKQIAELHGHESFIYSLAALPTGELASSGEDRTVRIWKGTECIQTITHPAISVWGVAVCAENGDIVSGASDKVVRVFTRSEERVAAAETVAQFDEAVKGSSIPQQTVSVNKENLPGPQFLTQKSGTKDGQVQMIKELNGAVTAHTWSAAENQWINVGTVVDAVGSSGKKVDYLGQEYDFVFDVDIEDGKPPLKLPYNLASNPYEAATKFIQDNELPITYLDQVANFITTNTQGATVGPAAPAPTGPDPWGSENRYRPGETNAPSVTAPPKILPQKDYLNILVARIPAMQKKITELNQALLAEGRKDISMNPTELTVLSNLCKHLETVGATKTSQSVRGGLDLAIKLAIEWPYKDRLPGLDLLRLLVVAPDTATFTHSGGANIVDILEVGATETETPAENHVMMAVRAFANLFESMEGRQLAVREFDKIQKVITASIANSTNRNLLVAASTVYINYSVYFKSEGDKTSFEHVLAVLDILGKILSTQTDSEAVYRALVATGTLLTLDDEIKSAAKDVYGIEKSVSTAVGKAMDPRIKNLAGEIRGLLK</sequence>
<dbReference type="GO" id="GO:0043130">
    <property type="term" value="F:ubiquitin binding"/>
    <property type="evidence" value="ECO:0007669"/>
    <property type="project" value="TreeGrafter"/>
</dbReference>
<dbReference type="AlphaFoldDB" id="A0A132BAQ2"/>
<keyword evidence="4" id="KW-0677">Repeat</keyword>
<dbReference type="GO" id="GO:0043161">
    <property type="term" value="P:proteasome-mediated ubiquitin-dependent protein catabolic process"/>
    <property type="evidence" value="ECO:0007669"/>
    <property type="project" value="TreeGrafter"/>
</dbReference>
<dbReference type="PROSITE" id="PS51394">
    <property type="entry name" value="PFU"/>
    <property type="match status" value="1"/>
</dbReference>
<dbReference type="InterPro" id="IPR015943">
    <property type="entry name" value="WD40/YVTN_repeat-like_dom_sf"/>
</dbReference>
<evidence type="ECO:0000259" key="6">
    <source>
        <dbReference type="PROSITE" id="PS51394"/>
    </source>
</evidence>
<dbReference type="Proteomes" id="UP000070700">
    <property type="component" value="Unassembled WGS sequence"/>
</dbReference>
<accession>A0A132BAQ2</accession>